<keyword evidence="2" id="KW-1185">Reference proteome</keyword>
<reference evidence="1 2" key="1">
    <citation type="submission" date="2010-03" db="EMBL/GenBank/DDBJ databases">
        <title>The genome sequence of Faecalibacterium prausnitzii L2/6.</title>
        <authorList>
            <consortium name="metaHIT consortium -- http://www.metahit.eu/"/>
            <person name="Pajon A."/>
            <person name="Turner K."/>
            <person name="Parkhill J."/>
            <person name="Duncan S."/>
            <person name="Flint H."/>
        </authorList>
    </citation>
    <scope>NUCLEOTIDE SEQUENCE [LARGE SCALE GENOMIC DNA]</scope>
    <source>
        <strain evidence="2">L2-6</strain>
    </source>
</reference>
<proteinExistence type="predicted"/>
<evidence type="ECO:0000313" key="2">
    <source>
        <dbReference type="Proteomes" id="UP000008804"/>
    </source>
</evidence>
<name>D4K2H2_9FIRM</name>
<organism evidence="1 2">
    <name type="scientific">Faecalibacterium prausnitzii L2-6</name>
    <dbReference type="NCBI Taxonomy" id="718252"/>
    <lineage>
        <taxon>Bacteria</taxon>
        <taxon>Bacillati</taxon>
        <taxon>Bacillota</taxon>
        <taxon>Clostridia</taxon>
        <taxon>Eubacteriales</taxon>
        <taxon>Oscillospiraceae</taxon>
        <taxon>Faecalibacterium</taxon>
    </lineage>
</organism>
<sequence>MRLAKRLAFLHLDNFFGVTRGEQPLVRASRASKVAGTFLVLFWCAKENLALRNSALLYYTPNPPDFYDQFPKASIFRPSATLQGRASVLYFL</sequence>
<protein>
    <submittedName>
        <fullName evidence="1">Uncharacterized protein</fullName>
    </submittedName>
</protein>
<evidence type="ECO:0000313" key="1">
    <source>
        <dbReference type="EMBL" id="CBL00471.1"/>
    </source>
</evidence>
<dbReference type="AlphaFoldDB" id="D4K2H2"/>
<gene>
    <name evidence="1" type="ORF">FP2_32420</name>
</gene>
<dbReference type="Proteomes" id="UP000008804">
    <property type="component" value="Chromosome"/>
</dbReference>
<dbReference type="KEGG" id="fpr:FP2_32420"/>
<dbReference type="EMBL" id="FP929045">
    <property type="protein sequence ID" value="CBL00471.1"/>
    <property type="molecule type" value="Genomic_DNA"/>
</dbReference>
<accession>D4K2H2</accession>
<dbReference type="HOGENOM" id="CLU_2408919_0_0_9"/>
<reference evidence="1 2" key="2">
    <citation type="submission" date="2010-03" db="EMBL/GenBank/DDBJ databases">
        <authorList>
            <person name="Pajon A."/>
        </authorList>
    </citation>
    <scope>NUCLEOTIDE SEQUENCE [LARGE SCALE GENOMIC DNA]</scope>
    <source>
        <strain evidence="2">L2-6</strain>
    </source>
</reference>
<dbReference type="BioCyc" id="FPRA718252:G1375-2799-MONOMER"/>